<dbReference type="InterPro" id="IPR013757">
    <property type="entry name" value="Topo_IIA_A_a_sf"/>
</dbReference>
<feature type="compositionally biased region" description="Acidic residues" evidence="14">
    <location>
        <begin position="1464"/>
        <end position="1477"/>
    </location>
</feature>
<organism evidence="17 18">
    <name type="scientific">Spinacia oleracea</name>
    <name type="common">Spinach</name>
    <dbReference type="NCBI Taxonomy" id="3562"/>
    <lineage>
        <taxon>Eukaryota</taxon>
        <taxon>Viridiplantae</taxon>
        <taxon>Streptophyta</taxon>
        <taxon>Embryophyta</taxon>
        <taxon>Tracheophyta</taxon>
        <taxon>Spermatophyta</taxon>
        <taxon>Magnoliopsida</taxon>
        <taxon>eudicotyledons</taxon>
        <taxon>Gunneridae</taxon>
        <taxon>Pentapetalae</taxon>
        <taxon>Caryophyllales</taxon>
        <taxon>Chenopodiaceae</taxon>
        <taxon>Chenopodioideae</taxon>
        <taxon>Anserineae</taxon>
        <taxon>Spinacia</taxon>
    </lineage>
</organism>
<dbReference type="InterPro" id="IPR031660">
    <property type="entry name" value="TOPRIM_C"/>
</dbReference>
<dbReference type="GO" id="GO:0000712">
    <property type="term" value="P:resolution of meiotic recombination intermediates"/>
    <property type="evidence" value="ECO:0000318"/>
    <property type="project" value="GO_Central"/>
</dbReference>
<feature type="compositionally biased region" description="Basic residues" evidence="14">
    <location>
        <begin position="1353"/>
        <end position="1367"/>
    </location>
</feature>
<feature type="region of interest" description="Disordered" evidence="14">
    <location>
        <begin position="1109"/>
        <end position="1130"/>
    </location>
</feature>
<evidence type="ECO:0000256" key="14">
    <source>
        <dbReference type="SAM" id="MobiDB-lite"/>
    </source>
</evidence>
<evidence type="ECO:0000256" key="5">
    <source>
        <dbReference type="ARBA" id="ARBA00022723"/>
    </source>
</evidence>
<evidence type="ECO:0000259" key="15">
    <source>
        <dbReference type="PROSITE" id="PS50880"/>
    </source>
</evidence>
<dbReference type="InterPro" id="IPR014721">
    <property type="entry name" value="Ribsml_uS5_D2-typ_fold_subgr"/>
</dbReference>
<keyword evidence="17" id="KW-1185">Reference proteome</keyword>
<protein>
    <recommendedName>
        <fullName evidence="13">DNA topoisomerase 2</fullName>
        <ecNumber evidence="13">5.6.2.2</ecNumber>
    </recommendedName>
</protein>
<keyword evidence="11 12" id="KW-0413">Isomerase</keyword>
<feature type="active site" description="O-(5'-phospho-DNA)-tyrosine intermediate" evidence="12">
    <location>
        <position position="813"/>
    </location>
</feature>
<keyword evidence="6 13" id="KW-0547">Nucleotide-binding</keyword>
<dbReference type="PANTHER" id="PTHR10169:SF38">
    <property type="entry name" value="DNA TOPOISOMERASE 2"/>
    <property type="match status" value="1"/>
</dbReference>
<dbReference type="InterPro" id="IPR020568">
    <property type="entry name" value="Ribosomal_Su5_D2-typ_SF"/>
</dbReference>
<dbReference type="Pfam" id="PF01751">
    <property type="entry name" value="Toprim"/>
    <property type="match status" value="1"/>
</dbReference>
<dbReference type="CDD" id="cd03365">
    <property type="entry name" value="TOPRIM_TopoIIA"/>
    <property type="match status" value="1"/>
</dbReference>
<evidence type="ECO:0000256" key="9">
    <source>
        <dbReference type="ARBA" id="ARBA00023029"/>
    </source>
</evidence>
<evidence type="ECO:0000256" key="2">
    <source>
        <dbReference type="ARBA" id="ARBA00001913"/>
    </source>
</evidence>
<dbReference type="FunFam" id="3.30.1490.30:FF:000001">
    <property type="entry name" value="DNA topoisomerase 2"/>
    <property type="match status" value="1"/>
</dbReference>
<dbReference type="SMART" id="SM00433">
    <property type="entry name" value="TOP2c"/>
    <property type="match status" value="1"/>
</dbReference>
<evidence type="ECO:0000256" key="7">
    <source>
        <dbReference type="ARBA" id="ARBA00022840"/>
    </source>
</evidence>
<dbReference type="FunFam" id="3.30.1360.40:FF:000003">
    <property type="entry name" value="DNA topoisomerase 2"/>
    <property type="match status" value="1"/>
</dbReference>
<dbReference type="GO" id="GO:0005524">
    <property type="term" value="F:ATP binding"/>
    <property type="evidence" value="ECO:0007669"/>
    <property type="project" value="UniProtKB-UniRule"/>
</dbReference>
<evidence type="ECO:0000256" key="3">
    <source>
        <dbReference type="ARBA" id="ARBA00001946"/>
    </source>
</evidence>
<dbReference type="InterPro" id="IPR001154">
    <property type="entry name" value="TopoII_euk"/>
</dbReference>
<dbReference type="GO" id="GO:0003677">
    <property type="term" value="F:DNA binding"/>
    <property type="evidence" value="ECO:0007669"/>
    <property type="project" value="UniProtKB-UniRule"/>
</dbReference>
<dbReference type="PROSITE" id="PS50880">
    <property type="entry name" value="TOPRIM"/>
    <property type="match status" value="1"/>
</dbReference>
<dbReference type="InterPro" id="IPR013760">
    <property type="entry name" value="Topo_IIA-like_dom_sf"/>
</dbReference>
<dbReference type="SUPFAM" id="SSF56719">
    <property type="entry name" value="Type II DNA topoisomerase"/>
    <property type="match status" value="1"/>
</dbReference>
<dbReference type="InterPro" id="IPR013759">
    <property type="entry name" value="Topo_IIA_B_C"/>
</dbReference>
<dbReference type="InterPro" id="IPR034157">
    <property type="entry name" value="TOPRIM_TopoII"/>
</dbReference>
<feature type="compositionally biased region" description="Basic residues" evidence="14">
    <location>
        <begin position="1288"/>
        <end position="1297"/>
    </location>
</feature>
<dbReference type="PANTHER" id="PTHR10169">
    <property type="entry name" value="DNA TOPOISOMERASE/GYRASE"/>
    <property type="match status" value="1"/>
</dbReference>
<keyword evidence="9 12" id="KW-0799">Topoisomerase</keyword>
<feature type="domain" description="Topo IIA-type catalytic" evidence="16">
    <location>
        <begin position="723"/>
        <end position="1187"/>
    </location>
</feature>
<reference evidence="17" key="1">
    <citation type="journal article" date="2021" name="Nat. Commun.">
        <title>Genomic analyses provide insights into spinach domestication and the genetic basis of agronomic traits.</title>
        <authorList>
            <person name="Cai X."/>
            <person name="Sun X."/>
            <person name="Xu C."/>
            <person name="Sun H."/>
            <person name="Wang X."/>
            <person name="Ge C."/>
            <person name="Zhang Z."/>
            <person name="Wang Q."/>
            <person name="Fei Z."/>
            <person name="Jiao C."/>
            <person name="Wang Q."/>
        </authorList>
    </citation>
    <scope>NUCLEOTIDE SEQUENCE [LARGE SCALE GENOMIC DNA]</scope>
    <source>
        <strain evidence="17">cv. Varoflay</strain>
    </source>
</reference>
<dbReference type="Pfam" id="PF16898">
    <property type="entry name" value="TOPRIM_C"/>
    <property type="match status" value="1"/>
</dbReference>
<dbReference type="SUPFAM" id="SSF54211">
    <property type="entry name" value="Ribosomal protein S5 domain 2-like"/>
    <property type="match status" value="1"/>
</dbReference>
<dbReference type="Pfam" id="PF02518">
    <property type="entry name" value="HATPase_c"/>
    <property type="match status" value="1"/>
</dbReference>
<dbReference type="GO" id="GO:0005634">
    <property type="term" value="C:nucleus"/>
    <property type="evidence" value="ECO:0000318"/>
    <property type="project" value="GO_Central"/>
</dbReference>
<evidence type="ECO:0000256" key="11">
    <source>
        <dbReference type="ARBA" id="ARBA00023235"/>
    </source>
</evidence>
<keyword evidence="8" id="KW-0460">Magnesium</keyword>
<comment type="subunit">
    <text evidence="13">Homodimer.</text>
</comment>
<reference evidence="18" key="2">
    <citation type="submission" date="2025-08" db="UniProtKB">
        <authorList>
            <consortium name="RefSeq"/>
        </authorList>
    </citation>
    <scope>IDENTIFICATION</scope>
    <source>
        <tissue evidence="18">Leaf</tissue>
    </source>
</reference>
<dbReference type="PRINTS" id="PR00418">
    <property type="entry name" value="TPI2FAMILY"/>
</dbReference>
<dbReference type="Gene3D" id="3.30.1490.30">
    <property type="match status" value="1"/>
</dbReference>
<feature type="compositionally biased region" description="Basic residues" evidence="14">
    <location>
        <begin position="1217"/>
        <end position="1234"/>
    </location>
</feature>
<feature type="region of interest" description="Disordered" evidence="14">
    <location>
        <begin position="1"/>
        <end position="31"/>
    </location>
</feature>
<dbReference type="InterPro" id="IPR036890">
    <property type="entry name" value="HATPase_C_sf"/>
</dbReference>
<comment type="cofactor">
    <cofactor evidence="2">
        <name>Ca(2+)</name>
        <dbReference type="ChEBI" id="CHEBI:29108"/>
    </cofactor>
</comment>
<name>A0A9R0JZ22_SPIOL</name>
<dbReference type="CDD" id="cd03481">
    <property type="entry name" value="TopoIIA_Trans_ScTopoIIA"/>
    <property type="match status" value="1"/>
</dbReference>
<feature type="compositionally biased region" description="Acidic residues" evidence="14">
    <location>
        <begin position="1114"/>
        <end position="1123"/>
    </location>
</feature>
<keyword evidence="7 13" id="KW-0067">ATP-binding</keyword>
<evidence type="ECO:0000256" key="13">
    <source>
        <dbReference type="RuleBase" id="RU362094"/>
    </source>
</evidence>
<dbReference type="GO" id="GO:0000819">
    <property type="term" value="P:sister chromatid segregation"/>
    <property type="evidence" value="ECO:0000318"/>
    <property type="project" value="GO_Central"/>
</dbReference>
<dbReference type="InterPro" id="IPR001241">
    <property type="entry name" value="Topo_IIA"/>
</dbReference>
<evidence type="ECO:0000313" key="18">
    <source>
        <dbReference type="RefSeq" id="XP_021852385.1"/>
    </source>
</evidence>
<dbReference type="FunFam" id="3.40.50.670:FF:000001">
    <property type="entry name" value="DNA topoisomerase 2"/>
    <property type="match status" value="2"/>
</dbReference>
<comment type="similarity">
    <text evidence="4 13">Belongs to the type II topoisomerase family.</text>
</comment>
<dbReference type="Gene3D" id="3.90.199.10">
    <property type="entry name" value="Topoisomerase II, domain 5"/>
    <property type="match status" value="1"/>
</dbReference>
<evidence type="ECO:0000256" key="4">
    <source>
        <dbReference type="ARBA" id="ARBA00011080"/>
    </source>
</evidence>
<dbReference type="PRINTS" id="PR01158">
    <property type="entry name" value="TOPISMRASEII"/>
</dbReference>
<evidence type="ECO:0000256" key="10">
    <source>
        <dbReference type="ARBA" id="ARBA00023125"/>
    </source>
</evidence>
<dbReference type="GO" id="GO:0006265">
    <property type="term" value="P:DNA topological change"/>
    <property type="evidence" value="ECO:0007669"/>
    <property type="project" value="UniProtKB-UniRule"/>
</dbReference>
<dbReference type="InterPro" id="IPR003594">
    <property type="entry name" value="HATPase_dom"/>
</dbReference>
<dbReference type="PROSITE" id="PS52040">
    <property type="entry name" value="TOPO_IIA"/>
    <property type="match status" value="1"/>
</dbReference>
<dbReference type="GO" id="GO:0003918">
    <property type="term" value="F:DNA topoisomerase type II (double strand cut, ATP-hydrolyzing) activity"/>
    <property type="evidence" value="ECO:0000318"/>
    <property type="project" value="GO_Central"/>
</dbReference>
<dbReference type="GO" id="GO:0046872">
    <property type="term" value="F:metal ion binding"/>
    <property type="evidence" value="ECO:0007669"/>
    <property type="project" value="UniProtKB-KW"/>
</dbReference>
<sequence>MPPKKQPLQTSTTVNIQPLPSDNPHKMPPASGKTIEEMYQKKTQLEHVLLRPDTYIGSIEKHEQSLWVYDTSGEMVYRTVSYVPGLYKIFDEILVNAADNKQRDPKMDRLEVVIDQEENLISVYNTGDGIPVEMHKEEGVFVPELIFGHLLTSSNYDDNEKKTTGGRNGYGAKLTNIFSTEFIIETADGKRQLKYKQVFGNNMSQKGVPVTQKCKTTENWTKVTFRPDLSKFQMTHLEDDVVALMKKRVVDLAGCLAACPGKKVKVTLNGEEIQVKSFHDYAQLYLNSVDQKGDELLPRIDNSSKEDVNPRWQLSISRSDGQFQQVSFVNNINTIKGGTHVDYITAQITKYVVDAVKKKKKTANIKPHVAKNHLWVFVNALIDNPAFDSQTKETLTTRSNSFGTTCQLSDKFLKNVVDKSGVVESLITWDEFKTNKELKKTDGSKTRRILDVPKLEDANQAGGSKSHECTLILTEGDSAKALALAGISVVGRDYYGVFPLRGKLLNVREASAKQITDNAEINNIKKILGLKQGEKYDKDDSIKLLRYGHLMIMADQDHDGSHIKGLIINFIHTFWPSLLRNPSFMLEFITPIVKATRGKAKDKQVISFYTMPEYEEWIRSMGNNLKSWTVKYYKGLGTSDANEGKEYFANLKRHRKIFSWEDDNDGSAIELAFSKKKIEARKDWLREDETGNFLDHTKEIIKYRDFVHKELKLFSRADLQRSIPCMVDGLKPTQRKVLFAAFKKNLVNEIKVSQFSGYVSEKTSYHHGETSIQSTTVGMAQNYVGANNINLLTPSGQFGTRNLGGKDAASARYIFTRLTEITRFLFPKEDDILLNYLKEDGLTIEPVWYMPVIPTVLVNGSEGIGTGWSTFIPNYNPRDIIANFRRLMNDEPLVVMDPWYNNFKGTIQRTAMKETGITYTVTGIIEVVDESSTEDNNEDVTLRITELPIRKWTQDYKEFLTSLAKEADRTKEPFIKDFLDYSTNDTVHFEIVLTKKNYNLAKQEGLLKKFKLTTTLSTSNMHLFDADNKIVRYESPEKILEKFYGMRLVYYTKRREVYLEIYKAELVKLDNQVRFILGVVEGEIVVCKRKKAELVNELRERGFIPIHKKKPVESPEDSEETENTEDHAENLASTETHLSDFDYLLSMTIGNLTHEKVKDLCANKDRVIKQIEQLTNETERSLWLKDLDALEKALDEKDKREAEEAKECMKRVTASGKKAKKPPKNNRNVSKAKPKPVSGSSAAAMDTEYQPEEVKGKGKAGPGKALAKKQAKPPVVEIEEEEDDIPRPRKAPAKKQAKPPVVEIEEEGDDIPDLRQRLEAYRLGDSSPDKSAEMESDAPNKADSDVEAEIAKKGRGRAAVTKKRGAANKKSEAGQKLITETSPEQKVRRMRPSPFNKKSGSVLNKGESSDNSIENADVSAFSLDSINEALPSRPRPQRANKKQITYVLSDSESDQPSSDSFSDAADDISDDDDSDAE</sequence>
<dbReference type="PROSITE" id="PS00177">
    <property type="entry name" value="TOPOISOMERASE_II"/>
    <property type="match status" value="1"/>
</dbReference>
<dbReference type="Gene3D" id="3.30.1360.40">
    <property type="match status" value="1"/>
</dbReference>
<evidence type="ECO:0000256" key="6">
    <source>
        <dbReference type="ARBA" id="ARBA00022741"/>
    </source>
</evidence>
<dbReference type="InterPro" id="IPR013506">
    <property type="entry name" value="Topo_IIA_bsu_dom2"/>
</dbReference>
<dbReference type="Pfam" id="PF00521">
    <property type="entry name" value="DNA_topoisoIV"/>
    <property type="match status" value="1"/>
</dbReference>
<comment type="function">
    <text evidence="13">Control of topological states of DNA by transient breakage and subsequent rejoining of DNA strands. Topoisomerase II makes double-strand breaks.</text>
</comment>
<dbReference type="CDD" id="cd16930">
    <property type="entry name" value="HATPase_TopII-like"/>
    <property type="match status" value="1"/>
</dbReference>
<keyword evidence="5" id="KW-0479">Metal-binding</keyword>
<dbReference type="FunFam" id="3.30.230.10:FF:000008">
    <property type="entry name" value="DNA topoisomerase 2"/>
    <property type="match status" value="1"/>
</dbReference>
<comment type="catalytic activity">
    <reaction evidence="1 12 13">
        <text>ATP-dependent breakage, passage and rejoining of double-stranded DNA.</text>
        <dbReference type="EC" id="5.6.2.2"/>
    </reaction>
</comment>
<gene>
    <name evidence="18" type="primary">LOC110791924</name>
</gene>
<evidence type="ECO:0000256" key="8">
    <source>
        <dbReference type="ARBA" id="ARBA00022842"/>
    </source>
</evidence>
<keyword evidence="10 12" id="KW-0238">DNA-binding</keyword>
<feature type="compositionally biased region" description="Basic and acidic residues" evidence="14">
    <location>
        <begin position="1197"/>
        <end position="1210"/>
    </location>
</feature>
<feature type="compositionally biased region" description="Basic and acidic residues" evidence="14">
    <location>
        <begin position="1312"/>
        <end position="1352"/>
    </location>
</feature>
<dbReference type="SMART" id="SM00434">
    <property type="entry name" value="TOP4c"/>
    <property type="match status" value="1"/>
</dbReference>
<feature type="region of interest" description="Disordered" evidence="14">
    <location>
        <begin position="1197"/>
        <end position="1477"/>
    </location>
</feature>
<dbReference type="KEGG" id="soe:110791924"/>
<feature type="compositionally biased region" description="Low complexity" evidence="14">
    <location>
        <begin position="1454"/>
        <end position="1463"/>
    </location>
</feature>
<proteinExistence type="inferred from homology"/>
<dbReference type="SUPFAM" id="SSF55874">
    <property type="entry name" value="ATPase domain of HSP90 chaperone/DNA topoisomerase II/histidine kinase"/>
    <property type="match status" value="1"/>
</dbReference>
<dbReference type="RefSeq" id="XP_021852385.1">
    <property type="nucleotide sequence ID" value="XM_021996693.2"/>
</dbReference>
<dbReference type="Pfam" id="PF00204">
    <property type="entry name" value="DNA_gyraseB"/>
    <property type="match status" value="1"/>
</dbReference>
<dbReference type="GeneID" id="110791924"/>
<dbReference type="EC" id="5.6.2.2" evidence="13"/>
<comment type="cofactor">
    <cofactor evidence="3">
        <name>Mg(2+)</name>
        <dbReference type="ChEBI" id="CHEBI:18420"/>
    </cofactor>
</comment>
<feature type="domain" description="Toprim" evidence="15">
    <location>
        <begin position="469"/>
        <end position="586"/>
    </location>
</feature>
<dbReference type="InterPro" id="IPR006171">
    <property type="entry name" value="TOPRIM_dom"/>
</dbReference>
<dbReference type="Gene3D" id="3.30.565.10">
    <property type="entry name" value="Histidine kinase-like ATPase, C-terminal domain"/>
    <property type="match status" value="1"/>
</dbReference>
<dbReference type="CDD" id="cd00187">
    <property type="entry name" value="TOP4c"/>
    <property type="match status" value="1"/>
</dbReference>
<evidence type="ECO:0000313" key="17">
    <source>
        <dbReference type="Proteomes" id="UP000813463"/>
    </source>
</evidence>
<evidence type="ECO:0000256" key="12">
    <source>
        <dbReference type="PROSITE-ProRule" id="PRU01384"/>
    </source>
</evidence>
<evidence type="ECO:0000259" key="16">
    <source>
        <dbReference type="PROSITE" id="PS52040"/>
    </source>
</evidence>
<dbReference type="FunFam" id="3.90.199.10:FF:000002">
    <property type="entry name" value="DNA topoisomerase 2"/>
    <property type="match status" value="1"/>
</dbReference>
<feature type="compositionally biased region" description="Polar residues" evidence="14">
    <location>
        <begin position="7"/>
        <end position="20"/>
    </location>
</feature>
<dbReference type="InterPro" id="IPR018522">
    <property type="entry name" value="TopoIIA_CS"/>
</dbReference>
<dbReference type="FunFam" id="3.30.565.10:FF:000004">
    <property type="entry name" value="DNA topoisomerase 2"/>
    <property type="match status" value="1"/>
</dbReference>
<accession>A0A9R0JZ22</accession>
<dbReference type="Gene3D" id="3.30.230.10">
    <property type="match status" value="1"/>
</dbReference>
<dbReference type="InterPro" id="IPR013758">
    <property type="entry name" value="Topo_IIA_A/C_ab"/>
</dbReference>
<dbReference type="OrthoDB" id="276498at2759"/>
<dbReference type="InterPro" id="IPR050634">
    <property type="entry name" value="DNA_Topoisomerase_II"/>
</dbReference>
<dbReference type="InterPro" id="IPR002205">
    <property type="entry name" value="Topo_IIA_dom_A"/>
</dbReference>
<evidence type="ECO:0000256" key="1">
    <source>
        <dbReference type="ARBA" id="ARBA00000185"/>
    </source>
</evidence>
<dbReference type="Gene3D" id="3.40.50.670">
    <property type="match status" value="1"/>
</dbReference>
<dbReference type="Gene3D" id="1.10.268.10">
    <property type="entry name" value="Topoisomerase, domain 3"/>
    <property type="match status" value="1"/>
</dbReference>
<dbReference type="Proteomes" id="UP000813463">
    <property type="component" value="Chromosome 1"/>
</dbReference>